<proteinExistence type="predicted"/>
<sequence length="186" mass="20813">MICKHCHKSGHNKDTWFKLHGVTDWYRDLTDQRRKPAMGRAYAASELQTHVDKTTTATGSNLVSDLMEALKIIQNMVPQDPMHVNFAQIDEMLVLATKCGDIKLSNHLTLRNVLLIPCFTNNLISVPQLCNSLSLSVLFLTSSRMLQDLRTKQTMAIGNQIGKKLAVMILKPLLCGTNDWGILAPL</sequence>
<name>A0AAW2Y692_9LAMI</name>
<organism evidence="1">
    <name type="scientific">Sesamum latifolium</name>
    <dbReference type="NCBI Taxonomy" id="2727402"/>
    <lineage>
        <taxon>Eukaryota</taxon>
        <taxon>Viridiplantae</taxon>
        <taxon>Streptophyta</taxon>
        <taxon>Embryophyta</taxon>
        <taxon>Tracheophyta</taxon>
        <taxon>Spermatophyta</taxon>
        <taxon>Magnoliopsida</taxon>
        <taxon>eudicotyledons</taxon>
        <taxon>Gunneridae</taxon>
        <taxon>Pentapetalae</taxon>
        <taxon>asterids</taxon>
        <taxon>lamiids</taxon>
        <taxon>Lamiales</taxon>
        <taxon>Pedaliaceae</taxon>
        <taxon>Sesamum</taxon>
    </lineage>
</organism>
<dbReference type="AlphaFoldDB" id="A0AAW2Y692"/>
<dbReference type="EMBL" id="JACGWN010000001">
    <property type="protein sequence ID" value="KAL0461230.1"/>
    <property type="molecule type" value="Genomic_DNA"/>
</dbReference>
<protein>
    <submittedName>
        <fullName evidence="1">Uncharacterized protein</fullName>
    </submittedName>
</protein>
<comment type="caution">
    <text evidence="1">The sequence shown here is derived from an EMBL/GenBank/DDBJ whole genome shotgun (WGS) entry which is preliminary data.</text>
</comment>
<evidence type="ECO:0000313" key="1">
    <source>
        <dbReference type="EMBL" id="KAL0461230.1"/>
    </source>
</evidence>
<reference evidence="1" key="2">
    <citation type="journal article" date="2024" name="Plant">
        <title>Genomic evolution and insights into agronomic trait innovations of Sesamum species.</title>
        <authorList>
            <person name="Miao H."/>
            <person name="Wang L."/>
            <person name="Qu L."/>
            <person name="Liu H."/>
            <person name="Sun Y."/>
            <person name="Le M."/>
            <person name="Wang Q."/>
            <person name="Wei S."/>
            <person name="Zheng Y."/>
            <person name="Lin W."/>
            <person name="Duan Y."/>
            <person name="Cao H."/>
            <person name="Xiong S."/>
            <person name="Wang X."/>
            <person name="Wei L."/>
            <person name="Li C."/>
            <person name="Ma Q."/>
            <person name="Ju M."/>
            <person name="Zhao R."/>
            <person name="Li G."/>
            <person name="Mu C."/>
            <person name="Tian Q."/>
            <person name="Mei H."/>
            <person name="Zhang T."/>
            <person name="Gao T."/>
            <person name="Zhang H."/>
        </authorList>
    </citation>
    <scope>NUCLEOTIDE SEQUENCE</scope>
    <source>
        <strain evidence="1">KEN1</strain>
    </source>
</reference>
<gene>
    <name evidence="1" type="ORF">Slati_0010600</name>
</gene>
<accession>A0AAW2Y692</accession>
<reference evidence="1" key="1">
    <citation type="submission" date="2020-06" db="EMBL/GenBank/DDBJ databases">
        <authorList>
            <person name="Li T."/>
            <person name="Hu X."/>
            <person name="Zhang T."/>
            <person name="Song X."/>
            <person name="Zhang H."/>
            <person name="Dai N."/>
            <person name="Sheng W."/>
            <person name="Hou X."/>
            <person name="Wei L."/>
        </authorList>
    </citation>
    <scope>NUCLEOTIDE SEQUENCE</scope>
    <source>
        <strain evidence="1">KEN1</strain>
        <tissue evidence="1">Leaf</tissue>
    </source>
</reference>